<dbReference type="InterPro" id="IPR056511">
    <property type="entry name" value="IDM1_C"/>
</dbReference>
<dbReference type="Pfam" id="PF16135">
    <property type="entry name" value="TDBD"/>
    <property type="match status" value="2"/>
</dbReference>
<feature type="domain" description="Zinc finger PHD-type" evidence="7">
    <location>
        <begin position="699"/>
        <end position="755"/>
    </location>
</feature>
<keyword evidence="5" id="KW-0539">Nucleus</keyword>
<reference evidence="9" key="1">
    <citation type="journal article" date="2019" name="Gigascience">
        <title>De novo genome assembly of the endangered Acer yangbiense, a plant species with extremely small populations endemic to Yunnan Province, China.</title>
        <authorList>
            <person name="Yang J."/>
            <person name="Wariss H.M."/>
            <person name="Tao L."/>
            <person name="Zhang R."/>
            <person name="Yun Q."/>
            <person name="Hollingsworth P."/>
            <person name="Dao Z."/>
            <person name="Luo G."/>
            <person name="Guo H."/>
            <person name="Ma Y."/>
            <person name="Sun W."/>
        </authorList>
    </citation>
    <scope>NUCLEOTIDE SEQUENCE [LARGE SCALE GENOMIC DNA]</scope>
    <source>
        <strain evidence="9">cv. br00</strain>
    </source>
</reference>
<sequence>MANGADAKDAAMAKVRPGHKREYEFAFRAHSEICGSLGRTRSSRVFSSPGNNRSDGNNSKKLKAYSRKKGGLLEKGGEVAVIDLEETRVESLAPFLNSNGDGEIVGVKELEEPKEKEVECEEKNNGLVLVSMDGDMTGNGFLEYKSSGEVKEGDKYHACEEGSSGLVLMDEDSKETVNRVLESKSGFELKKDDACEEGTSGLSSVSVKNGEGGYVNESSKPVAVNGDSKCKVEEDKPFRRFTRSALKPKIETVDISSSDGVKVDDAGSSSATAAIMTTPTKMLAIDGLKKFPTKLKDLLDSGILEGQKVKYLRGPKVRGPGEKGLNGLVKDSGILCFCGDCKGKEVVTPTIFELHAGSANKRPPEYICLENGNTLRDVMNACKNSSLDTLDEAIRLSISITPSKKSNFCLNCRGSITGAGTRKSKVLCSQCLELKDSQAISTPKTDPKEGTPKPPPVPESSSDLLKSSPSQSNSQGRLTKKDIRMHKLVFEEEVLPDGTEVGYYSQGKKLLVGYKKGFGIFCSCCNSEVSPSQFEAHAGWASRRKPYLHIYTSNGVSLHELAISLSKCRRHTTKENDDLCQICRDGGKLLCCDVCPRAFHQVFAEESAKTFHREAGCLAYTLGWIKSYASALIECLSLPSIPKGKWYCKYCLNTFEKEKFVERNANAIAAGRVAGIDPIEQITRRCIRIVKTFEAEVGGCVFCRGHDFERTFGPRTVIICDQCEKEFHVGCLKEHQMQDLKELPTGKWFCCAGCEKIHSALQKLVIRGEEKLPDSSLNFIKKQHEESSLESGGSDDIRWRLLSKKTDPSDVTESLLSEAVAIFHERFAPITEDKSKRKRDDHDFIPSMVKGGNMKGQDLGGMYCAVLLVNHVVESAAVIRIFGQELAELPIVATSSKSQGQGYFQTLFTCIEKLLGFLNVKNLVLPAAEEVESIWTNKFGFSAITQDEVPDGIQEKVSDNGVSRIINAAKAGSRVPSCRVIERARGVMAVGGGELRQWVDKRMKDSYPVEVAERMLLLGFETWT</sequence>
<feature type="region of interest" description="Disordered" evidence="6">
    <location>
        <begin position="40"/>
        <end position="67"/>
    </location>
</feature>
<evidence type="ECO:0000256" key="6">
    <source>
        <dbReference type="SAM" id="MobiDB-lite"/>
    </source>
</evidence>
<dbReference type="AlphaFoldDB" id="A0A5N5LF31"/>
<dbReference type="SUPFAM" id="SSF57903">
    <property type="entry name" value="FYVE/PHD zinc finger"/>
    <property type="match status" value="2"/>
</dbReference>
<dbReference type="GO" id="GO:0045944">
    <property type="term" value="P:positive regulation of transcription by RNA polymerase II"/>
    <property type="evidence" value="ECO:0007669"/>
    <property type="project" value="TreeGrafter"/>
</dbReference>
<dbReference type="GO" id="GO:0005634">
    <property type="term" value="C:nucleus"/>
    <property type="evidence" value="ECO:0007669"/>
    <property type="project" value="UniProtKB-SubCell"/>
</dbReference>
<evidence type="ECO:0000256" key="3">
    <source>
        <dbReference type="ARBA" id="ARBA00022771"/>
    </source>
</evidence>
<dbReference type="SMART" id="SM00249">
    <property type="entry name" value="PHD"/>
    <property type="match status" value="2"/>
</dbReference>
<dbReference type="PANTHER" id="PTHR47025:SF2">
    <property type="entry name" value="AUTOIMMUNE REGULATOR"/>
    <property type="match status" value="1"/>
</dbReference>
<keyword evidence="2" id="KW-0479">Metal-binding</keyword>
<dbReference type="PANTHER" id="PTHR47025">
    <property type="entry name" value="AUTOIMMUNE REGULATOR"/>
    <property type="match status" value="1"/>
</dbReference>
<comment type="subcellular location">
    <subcellularLocation>
        <location evidence="1">Nucleus</location>
    </subcellularLocation>
</comment>
<dbReference type="Proteomes" id="UP000326939">
    <property type="component" value="Chromosome 9"/>
</dbReference>
<evidence type="ECO:0000313" key="9">
    <source>
        <dbReference type="Proteomes" id="UP000326939"/>
    </source>
</evidence>
<gene>
    <name evidence="8" type="ORF">DKX38_013590</name>
</gene>
<dbReference type="InterPro" id="IPR013083">
    <property type="entry name" value="Znf_RING/FYVE/PHD"/>
</dbReference>
<dbReference type="InterPro" id="IPR011011">
    <property type="entry name" value="Znf_FYVE_PHD"/>
</dbReference>
<feature type="domain" description="Zinc finger PHD-type" evidence="7">
    <location>
        <begin position="579"/>
        <end position="652"/>
    </location>
</feature>
<dbReference type="GO" id="GO:0042393">
    <property type="term" value="F:histone binding"/>
    <property type="evidence" value="ECO:0007669"/>
    <property type="project" value="TreeGrafter"/>
</dbReference>
<feature type="compositionally biased region" description="Low complexity" evidence="6">
    <location>
        <begin position="460"/>
        <end position="474"/>
    </location>
</feature>
<feature type="region of interest" description="Disordered" evidence="6">
    <location>
        <begin position="439"/>
        <end position="478"/>
    </location>
</feature>
<dbReference type="Gene3D" id="3.30.40.10">
    <property type="entry name" value="Zinc/RING finger domain, C3HC4 (zinc finger)"/>
    <property type="match status" value="2"/>
</dbReference>
<dbReference type="GO" id="GO:0003682">
    <property type="term" value="F:chromatin binding"/>
    <property type="evidence" value="ECO:0007669"/>
    <property type="project" value="TreeGrafter"/>
</dbReference>
<name>A0A5N5LF31_9ROSI</name>
<dbReference type="Pfam" id="PF23209">
    <property type="entry name" value="IDM1_C"/>
    <property type="match status" value="1"/>
</dbReference>
<keyword evidence="3" id="KW-0863">Zinc-finger</keyword>
<keyword evidence="9" id="KW-1185">Reference proteome</keyword>
<evidence type="ECO:0000256" key="4">
    <source>
        <dbReference type="ARBA" id="ARBA00022833"/>
    </source>
</evidence>
<organism evidence="8 9">
    <name type="scientific">Salix brachista</name>
    <dbReference type="NCBI Taxonomy" id="2182728"/>
    <lineage>
        <taxon>Eukaryota</taxon>
        <taxon>Viridiplantae</taxon>
        <taxon>Streptophyta</taxon>
        <taxon>Embryophyta</taxon>
        <taxon>Tracheophyta</taxon>
        <taxon>Spermatophyta</taxon>
        <taxon>Magnoliopsida</taxon>
        <taxon>eudicotyledons</taxon>
        <taxon>Gunneridae</taxon>
        <taxon>Pentapetalae</taxon>
        <taxon>rosids</taxon>
        <taxon>fabids</taxon>
        <taxon>Malpighiales</taxon>
        <taxon>Salicaceae</taxon>
        <taxon>Saliceae</taxon>
        <taxon>Salix</taxon>
    </lineage>
</organism>
<evidence type="ECO:0000313" key="8">
    <source>
        <dbReference type="EMBL" id="KAB5540616.1"/>
    </source>
</evidence>
<feature type="compositionally biased region" description="Polar residues" evidence="6">
    <location>
        <begin position="40"/>
        <end position="59"/>
    </location>
</feature>
<keyword evidence="4" id="KW-0862">Zinc</keyword>
<proteinExistence type="predicted"/>
<dbReference type="InterPro" id="IPR001965">
    <property type="entry name" value="Znf_PHD"/>
</dbReference>
<comment type="caution">
    <text evidence="8">The sequence shown here is derived from an EMBL/GenBank/DDBJ whole genome shotgun (WGS) entry which is preliminary data.</text>
</comment>
<evidence type="ECO:0000256" key="1">
    <source>
        <dbReference type="ARBA" id="ARBA00004123"/>
    </source>
</evidence>
<dbReference type="InterPro" id="IPR032308">
    <property type="entry name" value="TDBD"/>
</dbReference>
<evidence type="ECO:0000256" key="5">
    <source>
        <dbReference type="ARBA" id="ARBA00023242"/>
    </source>
</evidence>
<dbReference type="EMBL" id="VDCV01000009">
    <property type="protein sequence ID" value="KAB5540616.1"/>
    <property type="molecule type" value="Genomic_DNA"/>
</dbReference>
<protein>
    <recommendedName>
        <fullName evidence="7">Zinc finger PHD-type domain-containing protein</fullName>
    </recommendedName>
</protein>
<accession>A0A5N5LF31</accession>
<dbReference type="GO" id="GO:0008270">
    <property type="term" value="F:zinc ion binding"/>
    <property type="evidence" value="ECO:0007669"/>
    <property type="project" value="UniProtKB-KW"/>
</dbReference>
<dbReference type="GO" id="GO:0000977">
    <property type="term" value="F:RNA polymerase II transcription regulatory region sequence-specific DNA binding"/>
    <property type="evidence" value="ECO:0007669"/>
    <property type="project" value="TreeGrafter"/>
</dbReference>
<evidence type="ECO:0000259" key="7">
    <source>
        <dbReference type="SMART" id="SM00249"/>
    </source>
</evidence>
<evidence type="ECO:0000256" key="2">
    <source>
        <dbReference type="ARBA" id="ARBA00022723"/>
    </source>
</evidence>